<dbReference type="GO" id="GO:0004803">
    <property type="term" value="F:transposase activity"/>
    <property type="evidence" value="ECO:0007669"/>
    <property type="project" value="InterPro"/>
</dbReference>
<protein>
    <submittedName>
        <fullName evidence="3">Transposase</fullName>
    </submittedName>
</protein>
<feature type="domain" description="Transposase IS110-like N-terminal" evidence="1">
    <location>
        <begin position="9"/>
        <end position="156"/>
    </location>
</feature>
<name>A0A1Y6FAA2_9SPHN</name>
<evidence type="ECO:0000259" key="2">
    <source>
        <dbReference type="Pfam" id="PF02371"/>
    </source>
</evidence>
<dbReference type="InterPro" id="IPR002525">
    <property type="entry name" value="Transp_IS110-like_N"/>
</dbReference>
<dbReference type="GO" id="GO:0003677">
    <property type="term" value="F:DNA binding"/>
    <property type="evidence" value="ECO:0007669"/>
    <property type="project" value="InterPro"/>
</dbReference>
<dbReference type="AlphaFoldDB" id="A0A1Y6FAA2"/>
<evidence type="ECO:0000313" key="4">
    <source>
        <dbReference type="Proteomes" id="UP000194420"/>
    </source>
</evidence>
<dbReference type="InterPro" id="IPR003346">
    <property type="entry name" value="Transposase_20"/>
</dbReference>
<dbReference type="Pfam" id="PF02371">
    <property type="entry name" value="Transposase_20"/>
    <property type="match status" value="1"/>
</dbReference>
<dbReference type="NCBIfam" id="NF033542">
    <property type="entry name" value="transpos_IS110"/>
    <property type="match status" value="1"/>
</dbReference>
<dbReference type="PANTHER" id="PTHR33055">
    <property type="entry name" value="TRANSPOSASE FOR INSERTION SEQUENCE ELEMENT IS1111A"/>
    <property type="match status" value="1"/>
</dbReference>
<proteinExistence type="predicted"/>
<sequence>MIADTDYWVGIDAGHAECAICLIDRAGNVLLEAVRDSNAGAVTDILRVFGVERVQAITIEAGVGVHIVRKLLNRGLPIRVVDPRKSSKFLSIRRQKTDPSDARGLAELGRLGVSIGAGIHINRPDQDDIRIQLNVRRSILNCRIRTDAAIRSILHRHGASLSVGNSPGKLRFEVTRVLLERKRQGYAVRADLMRLVTVGEVLRSQLADLDREMSSLAESIDVCAILQTMPGVGPLTALSFYSAIGDPHRFSRNADVGPYLGLAPALRQSGATAHRGRVGRFGNKMARNHLIIGATLILTQCKSESRLRSWGLDLMSRTNFIKARVAVARKMAVVLLQMWKSGVPFDAKL</sequence>
<evidence type="ECO:0000313" key="3">
    <source>
        <dbReference type="EMBL" id="SMQ69702.1"/>
    </source>
</evidence>
<evidence type="ECO:0000259" key="1">
    <source>
        <dbReference type="Pfam" id="PF01548"/>
    </source>
</evidence>
<keyword evidence="4" id="KW-1185">Reference proteome</keyword>
<organism evidence="3 4">
    <name type="scientific">Altererythrobacter xiamenensis</name>
    <dbReference type="NCBI Taxonomy" id="1316679"/>
    <lineage>
        <taxon>Bacteria</taxon>
        <taxon>Pseudomonadati</taxon>
        <taxon>Pseudomonadota</taxon>
        <taxon>Alphaproteobacteria</taxon>
        <taxon>Sphingomonadales</taxon>
        <taxon>Erythrobacteraceae</taxon>
        <taxon>Altererythrobacter</taxon>
    </lineage>
</organism>
<dbReference type="PANTHER" id="PTHR33055:SF3">
    <property type="entry name" value="PUTATIVE TRANSPOSASE FOR IS117-RELATED"/>
    <property type="match status" value="1"/>
</dbReference>
<dbReference type="GO" id="GO:0006313">
    <property type="term" value="P:DNA transposition"/>
    <property type="evidence" value="ECO:0007669"/>
    <property type="project" value="InterPro"/>
</dbReference>
<dbReference type="EMBL" id="FXWG01000002">
    <property type="protein sequence ID" value="SMQ69702.1"/>
    <property type="molecule type" value="Genomic_DNA"/>
</dbReference>
<reference evidence="4" key="1">
    <citation type="submission" date="2017-04" db="EMBL/GenBank/DDBJ databases">
        <authorList>
            <person name="Varghese N."/>
            <person name="Submissions S."/>
        </authorList>
    </citation>
    <scope>NUCLEOTIDE SEQUENCE [LARGE SCALE GENOMIC DNA]</scope>
</reference>
<dbReference type="RefSeq" id="WP_159456633.1">
    <property type="nucleotide sequence ID" value="NZ_FXWG01000002.1"/>
</dbReference>
<dbReference type="InterPro" id="IPR047650">
    <property type="entry name" value="Transpos_IS110"/>
</dbReference>
<accession>A0A1Y6FAA2</accession>
<dbReference type="Pfam" id="PF01548">
    <property type="entry name" value="DEDD_Tnp_IS110"/>
    <property type="match status" value="1"/>
</dbReference>
<feature type="domain" description="Transposase IS116/IS110/IS902 C-terminal" evidence="2">
    <location>
        <begin position="223"/>
        <end position="306"/>
    </location>
</feature>
<dbReference type="OrthoDB" id="7410629at2"/>
<dbReference type="Proteomes" id="UP000194420">
    <property type="component" value="Unassembled WGS sequence"/>
</dbReference>
<gene>
    <name evidence="3" type="ORF">SAMN06297468_1890</name>
</gene>